<dbReference type="InterPro" id="IPR011008">
    <property type="entry name" value="Dimeric_a/b-barrel"/>
</dbReference>
<gene>
    <name evidence="2" type="ORF">J2W40_003673</name>
</gene>
<dbReference type="EMBL" id="JAVDWV010000021">
    <property type="protein sequence ID" value="MDR7156827.1"/>
    <property type="molecule type" value="Genomic_DNA"/>
</dbReference>
<dbReference type="Proteomes" id="UP001267638">
    <property type="component" value="Unassembled WGS sequence"/>
</dbReference>
<feature type="domain" description="EthD" evidence="1">
    <location>
        <begin position="11"/>
        <end position="106"/>
    </location>
</feature>
<accession>A0ABU1X6Z3</accession>
<proteinExistence type="predicted"/>
<name>A0ABU1X6Z3_SPHXE</name>
<dbReference type="SUPFAM" id="SSF54909">
    <property type="entry name" value="Dimeric alpha+beta barrel"/>
    <property type="match status" value="1"/>
</dbReference>
<keyword evidence="3" id="KW-1185">Reference proteome</keyword>
<evidence type="ECO:0000313" key="3">
    <source>
        <dbReference type="Proteomes" id="UP001267638"/>
    </source>
</evidence>
<organism evidence="2 3">
    <name type="scientific">Sphingobium xenophagum</name>
    <dbReference type="NCBI Taxonomy" id="121428"/>
    <lineage>
        <taxon>Bacteria</taxon>
        <taxon>Pseudomonadati</taxon>
        <taxon>Pseudomonadota</taxon>
        <taxon>Alphaproteobacteria</taxon>
        <taxon>Sphingomonadales</taxon>
        <taxon>Sphingomonadaceae</taxon>
        <taxon>Sphingobium</taxon>
    </lineage>
</organism>
<reference evidence="2 3" key="1">
    <citation type="submission" date="2023-07" db="EMBL/GenBank/DDBJ databases">
        <title>Sorghum-associated microbial communities from plants grown in Nebraska, USA.</title>
        <authorList>
            <person name="Schachtman D."/>
        </authorList>
    </citation>
    <scope>NUCLEOTIDE SEQUENCE [LARGE SCALE GENOMIC DNA]</scope>
    <source>
        <strain evidence="2 3">4256</strain>
    </source>
</reference>
<evidence type="ECO:0000259" key="1">
    <source>
        <dbReference type="Pfam" id="PF07110"/>
    </source>
</evidence>
<dbReference type="Gene3D" id="3.30.70.100">
    <property type="match status" value="1"/>
</dbReference>
<evidence type="ECO:0000313" key="2">
    <source>
        <dbReference type="EMBL" id="MDR7156827.1"/>
    </source>
</evidence>
<comment type="caution">
    <text evidence="2">The sequence shown here is derived from an EMBL/GenBank/DDBJ whole genome shotgun (WGS) entry which is preliminary data.</text>
</comment>
<dbReference type="RefSeq" id="WP_310227359.1">
    <property type="nucleotide sequence ID" value="NZ_JAVDWV010000021.1"/>
</dbReference>
<sequence>MIKLVNLLHKNPDVSWEFFVDYYNNNHAPLVLRTVPEIGKYVRNFIRRDSGVDMAHAEHENRVADFDVITEFWFADQQAFDAMMERVKDKAVADLLAKDEAIFLDRTRAQVFFVEENVSA</sequence>
<dbReference type="InterPro" id="IPR009799">
    <property type="entry name" value="EthD_dom"/>
</dbReference>
<dbReference type="Pfam" id="PF07110">
    <property type="entry name" value="EthD"/>
    <property type="match status" value="1"/>
</dbReference>
<protein>
    <recommendedName>
        <fullName evidence="1">EthD domain-containing protein</fullName>
    </recommendedName>
</protein>